<accession>A0A4Y2Q9G7</accession>
<dbReference type="Proteomes" id="UP000499080">
    <property type="component" value="Unassembled WGS sequence"/>
</dbReference>
<gene>
    <name evidence="2" type="ORF">AVEN_47783_1</name>
</gene>
<feature type="compositionally biased region" description="Polar residues" evidence="1">
    <location>
        <begin position="311"/>
        <end position="322"/>
    </location>
</feature>
<feature type="non-terminal residue" evidence="2">
    <location>
        <position position="1"/>
    </location>
</feature>
<reference evidence="2 3" key="1">
    <citation type="journal article" date="2019" name="Sci. Rep.">
        <title>Orb-weaving spider Araneus ventricosus genome elucidates the spidroin gene catalogue.</title>
        <authorList>
            <person name="Kono N."/>
            <person name="Nakamura H."/>
            <person name="Ohtoshi R."/>
            <person name="Moran D.A.P."/>
            <person name="Shinohara A."/>
            <person name="Yoshida Y."/>
            <person name="Fujiwara M."/>
            <person name="Mori M."/>
            <person name="Tomita M."/>
            <person name="Arakawa K."/>
        </authorList>
    </citation>
    <scope>NUCLEOTIDE SEQUENCE [LARGE SCALE GENOMIC DNA]</scope>
</reference>
<evidence type="ECO:0000313" key="3">
    <source>
        <dbReference type="Proteomes" id="UP000499080"/>
    </source>
</evidence>
<dbReference type="EMBL" id="BGPR01298091">
    <property type="protein sequence ID" value="GBN60104.1"/>
    <property type="molecule type" value="Genomic_DNA"/>
</dbReference>
<name>A0A4Y2Q9G7_ARAVE</name>
<protein>
    <submittedName>
        <fullName evidence="2">Uncharacterized protein</fullName>
    </submittedName>
</protein>
<comment type="caution">
    <text evidence="2">The sequence shown here is derived from an EMBL/GenBank/DDBJ whole genome shotgun (WGS) entry which is preliminary data.</text>
</comment>
<feature type="non-terminal residue" evidence="2">
    <location>
        <position position="338"/>
    </location>
</feature>
<evidence type="ECO:0000313" key="2">
    <source>
        <dbReference type="EMBL" id="GBN60104.1"/>
    </source>
</evidence>
<dbReference type="AlphaFoldDB" id="A0A4Y2Q9G7"/>
<organism evidence="2 3">
    <name type="scientific">Araneus ventricosus</name>
    <name type="common">Orbweaver spider</name>
    <name type="synonym">Epeira ventricosa</name>
    <dbReference type="NCBI Taxonomy" id="182803"/>
    <lineage>
        <taxon>Eukaryota</taxon>
        <taxon>Metazoa</taxon>
        <taxon>Ecdysozoa</taxon>
        <taxon>Arthropoda</taxon>
        <taxon>Chelicerata</taxon>
        <taxon>Arachnida</taxon>
        <taxon>Araneae</taxon>
        <taxon>Araneomorphae</taxon>
        <taxon>Entelegynae</taxon>
        <taxon>Araneoidea</taxon>
        <taxon>Araneidae</taxon>
        <taxon>Araneus</taxon>
    </lineage>
</organism>
<sequence length="338" mass="37289">NSMSVNPDDDGVKKLSQEKSNHKKKLLLYNSPVTILKRLRPRCPNSGLATLKNCSCNRCTVRKVPLVVCDKENKSQKTSNTIVLRKDYICQTKNISLLEKSDTESVNHDAVNPSARTSQNLSTEKSIRPRCLNSGLATLKNECAVQVDKNPMSYSEHKLQNNCNIIEAETTNTVPSKDVCTPQGKKQLKPKKIFTSDKCPAKKLDLQNKILDTHLTESSSSDDEDSNTGASLSVINHVSISSKNISQYSSLWHLIGKDRSTPSMVCDGGNTSREISNPIQLKKSNFLPKKGVSLLEKSGAENFNHGYIKPSSRTSKNPSTEKPSNKIPPKINSPIVTL</sequence>
<proteinExistence type="predicted"/>
<evidence type="ECO:0000256" key="1">
    <source>
        <dbReference type="SAM" id="MobiDB-lite"/>
    </source>
</evidence>
<feature type="region of interest" description="Disordered" evidence="1">
    <location>
        <begin position="303"/>
        <end position="338"/>
    </location>
</feature>
<keyword evidence="3" id="KW-1185">Reference proteome</keyword>